<dbReference type="InterPro" id="IPR037012">
    <property type="entry name" value="NanQ/TabA/YiaL_sf"/>
</dbReference>
<dbReference type="PANTHER" id="PTHR34986">
    <property type="entry name" value="EVOLVED BETA-GALACTOSIDASE SUBUNIT BETA"/>
    <property type="match status" value="1"/>
</dbReference>
<dbReference type="GO" id="GO:0005829">
    <property type="term" value="C:cytosol"/>
    <property type="evidence" value="ECO:0007669"/>
    <property type="project" value="TreeGrafter"/>
</dbReference>
<organism evidence="1 2">
    <name type="scientific">Alitibacter langaaensis DSM 22999</name>
    <dbReference type="NCBI Taxonomy" id="1122935"/>
    <lineage>
        <taxon>Bacteria</taxon>
        <taxon>Pseudomonadati</taxon>
        <taxon>Pseudomonadota</taxon>
        <taxon>Gammaproteobacteria</taxon>
        <taxon>Pasteurellales</taxon>
        <taxon>Pasteurellaceae</taxon>
        <taxon>Alitibacter</taxon>
    </lineage>
</organism>
<dbReference type="PANTHER" id="PTHR34986:SF5">
    <property type="entry name" value="N-ACETYLNEURAMINATE ANOMERASE NANQ"/>
    <property type="match status" value="1"/>
</dbReference>
<dbReference type="Proteomes" id="UP000245909">
    <property type="component" value="Unassembled WGS sequence"/>
</dbReference>
<evidence type="ECO:0000313" key="2">
    <source>
        <dbReference type="Proteomes" id="UP000245909"/>
    </source>
</evidence>
<keyword evidence="2" id="KW-1185">Reference proteome</keyword>
<dbReference type="InterPro" id="IPR049827">
    <property type="entry name" value="NanQ"/>
</dbReference>
<reference evidence="1 2" key="1">
    <citation type="submission" date="2018-05" db="EMBL/GenBank/DDBJ databases">
        <title>Genomic Encyclopedia of Type Strains, Phase IV (KMG-IV): sequencing the most valuable type-strain genomes for metagenomic binning, comparative biology and taxonomic classification.</title>
        <authorList>
            <person name="Goeker M."/>
        </authorList>
    </citation>
    <scope>NUCLEOTIDE SEQUENCE [LARGE SCALE GENOMIC DNA]</scope>
    <source>
        <strain evidence="1 2">DSM 22999</strain>
    </source>
</reference>
<dbReference type="SUPFAM" id="SSF51197">
    <property type="entry name" value="Clavaminate synthase-like"/>
    <property type="match status" value="1"/>
</dbReference>
<gene>
    <name evidence="1" type="ORF">C8D76_102161</name>
</gene>
<dbReference type="EMBL" id="QENU01000002">
    <property type="protein sequence ID" value="PVX41465.1"/>
    <property type="molecule type" value="Genomic_DNA"/>
</dbReference>
<dbReference type="RefSeq" id="WP_116631244.1">
    <property type="nucleotide sequence ID" value="NZ_QENU01000002.1"/>
</dbReference>
<accession>A0A2U0TCW3</accession>
<evidence type="ECO:0000313" key="1">
    <source>
        <dbReference type="EMBL" id="PVX41465.1"/>
    </source>
</evidence>
<name>A0A2U0TCW3_9PAST</name>
<sequence length="158" mass="18068">MLFGDLTRPDFKRGLPKIIADTCDYLNTLDLASLATGRHEINEHIFMNVMEVESEPAEARKSEIHRQYLDIQVLISGEEKMEYGVTQPNLADYEPYNEENDYQLTLAGKDIELKSTVVLRPKMFAVFLPYEPHKPCCNVADKVSKIKKLVVKIPVNLL</sequence>
<dbReference type="Pfam" id="PF04074">
    <property type="entry name" value="DUF386"/>
    <property type="match status" value="1"/>
</dbReference>
<dbReference type="NCBIfam" id="TIGR00022">
    <property type="entry name" value="YhcH/YjgK/YiaL family protein"/>
    <property type="match status" value="1"/>
</dbReference>
<dbReference type="Gene3D" id="2.60.120.370">
    <property type="entry name" value="YhcH/YjgK/YiaL"/>
    <property type="match status" value="1"/>
</dbReference>
<dbReference type="InterPro" id="IPR004375">
    <property type="entry name" value="NanQ/TabA/YiaL"/>
</dbReference>
<proteinExistence type="predicted"/>
<dbReference type="NCBIfam" id="NF040884">
    <property type="entry name" value="acetylneur_anom"/>
    <property type="match status" value="1"/>
</dbReference>
<dbReference type="AlphaFoldDB" id="A0A2U0TCW3"/>
<comment type="caution">
    <text evidence="1">The sequence shown here is derived from an EMBL/GenBank/DDBJ whole genome shotgun (WGS) entry which is preliminary data.</text>
</comment>
<protein>
    <submittedName>
        <fullName evidence="1">YhcH/YjgK/YiaL family protein</fullName>
    </submittedName>
</protein>
<dbReference type="OrthoDB" id="6196468at2"/>